<sequence>MASCIANFSQNLDSSSI</sequence>
<reference evidence="1" key="1">
    <citation type="submission" date="2014-09" db="EMBL/GenBank/DDBJ databases">
        <authorList>
            <person name="Magalhaes I.L.F."/>
            <person name="Oliveira U."/>
            <person name="Santos F.R."/>
            <person name="Vidigal T.H.D.A."/>
            <person name="Brescovit A.D."/>
            <person name="Santos A.J."/>
        </authorList>
    </citation>
    <scope>NUCLEOTIDE SEQUENCE</scope>
    <source>
        <tissue evidence="1">Shoot tissue taken approximately 20 cm above the soil surface</tissue>
    </source>
</reference>
<dbReference type="AlphaFoldDB" id="A0A0A9GUC0"/>
<protein>
    <submittedName>
        <fullName evidence="1">Uncharacterized protein</fullName>
    </submittedName>
</protein>
<reference evidence="1" key="2">
    <citation type="journal article" date="2015" name="Data Brief">
        <title>Shoot transcriptome of the giant reed, Arundo donax.</title>
        <authorList>
            <person name="Barrero R.A."/>
            <person name="Guerrero F.D."/>
            <person name="Moolhuijzen P."/>
            <person name="Goolsby J.A."/>
            <person name="Tidwell J."/>
            <person name="Bellgard S.E."/>
            <person name="Bellgard M.I."/>
        </authorList>
    </citation>
    <scope>NUCLEOTIDE SEQUENCE</scope>
    <source>
        <tissue evidence="1">Shoot tissue taken approximately 20 cm above the soil surface</tissue>
    </source>
</reference>
<name>A0A0A9GUC0_ARUDO</name>
<evidence type="ECO:0000313" key="1">
    <source>
        <dbReference type="EMBL" id="JAE26161.1"/>
    </source>
</evidence>
<dbReference type="EMBL" id="GBRH01171735">
    <property type="protein sequence ID" value="JAE26161.1"/>
    <property type="molecule type" value="Transcribed_RNA"/>
</dbReference>
<organism evidence="1">
    <name type="scientific">Arundo donax</name>
    <name type="common">Giant reed</name>
    <name type="synonym">Donax arundinaceus</name>
    <dbReference type="NCBI Taxonomy" id="35708"/>
    <lineage>
        <taxon>Eukaryota</taxon>
        <taxon>Viridiplantae</taxon>
        <taxon>Streptophyta</taxon>
        <taxon>Embryophyta</taxon>
        <taxon>Tracheophyta</taxon>
        <taxon>Spermatophyta</taxon>
        <taxon>Magnoliopsida</taxon>
        <taxon>Liliopsida</taxon>
        <taxon>Poales</taxon>
        <taxon>Poaceae</taxon>
        <taxon>PACMAD clade</taxon>
        <taxon>Arundinoideae</taxon>
        <taxon>Arundineae</taxon>
        <taxon>Arundo</taxon>
    </lineage>
</organism>
<accession>A0A0A9GUC0</accession>
<proteinExistence type="predicted"/>